<comment type="caution">
    <text evidence="3">The sequence shown here is derived from an EMBL/GenBank/DDBJ whole genome shotgun (WGS) entry which is preliminary data.</text>
</comment>
<evidence type="ECO:0000259" key="2">
    <source>
        <dbReference type="Pfam" id="PF25324"/>
    </source>
</evidence>
<reference evidence="3" key="1">
    <citation type="submission" date="2023-03" db="EMBL/GenBank/DDBJ databases">
        <title>Near-Complete genome sequence of Lipomyces tetrasporous NRRL Y-64009, an oleaginous yeast capable of growing on lignocellulosic hydrolysates.</title>
        <authorList>
            <consortium name="Lawrence Berkeley National Laboratory"/>
            <person name="Jagtap S.S."/>
            <person name="Liu J.-J."/>
            <person name="Walukiewicz H.E."/>
            <person name="Pangilinan J."/>
            <person name="Lipzen A."/>
            <person name="Ahrendt S."/>
            <person name="Koriabine M."/>
            <person name="Cobaugh K."/>
            <person name="Salamov A."/>
            <person name="Yoshinaga Y."/>
            <person name="Ng V."/>
            <person name="Daum C."/>
            <person name="Grigoriev I.V."/>
            <person name="Slininger P.J."/>
            <person name="Dien B.S."/>
            <person name="Jin Y.-S."/>
            <person name="Rao C.V."/>
        </authorList>
    </citation>
    <scope>NUCLEOTIDE SEQUENCE</scope>
    <source>
        <strain evidence="3">NRRL Y-64009</strain>
    </source>
</reference>
<keyword evidence="3" id="KW-0378">Hydrolase</keyword>
<dbReference type="EMBL" id="JARPMG010000006">
    <property type="protein sequence ID" value="KAJ8100043.1"/>
    <property type="molecule type" value="Genomic_DNA"/>
</dbReference>
<sequence length="295" mass="33802">MPGNRSSIRNVHFYDPSRPDEPLGGLYLNPSLTRKKFFRMLNIVIHVNGPYSVWLRGADVPLTPTEDPLESGHYDIVCNFPGGMIMVTDERCIIRSFSATISNRDRRFREKVRHRDRKCVITGVINPAAYRDVWTSFEAAHIFPFSQEELFIRLNYSRYLTNTSEETGTGINSCQNGLLMRSTVHKQFDSYNFAIDPDDDYKITCFAEDIDGVDGRTLDPVCRDPRNENRVVDEYLRWHFRQAVLANMKESGEPIFESDFPDGSDMVGEILSGPRASERMEAELFSRLNSVSPIP</sequence>
<keyword evidence="3" id="KW-0540">Nuclease</keyword>
<dbReference type="Proteomes" id="UP001217417">
    <property type="component" value="Unassembled WGS sequence"/>
</dbReference>
<protein>
    <submittedName>
        <fullName evidence="3">HNH endonuclease-domain-containing protein</fullName>
    </submittedName>
</protein>
<dbReference type="GO" id="GO:0004519">
    <property type="term" value="F:endonuclease activity"/>
    <property type="evidence" value="ECO:0007669"/>
    <property type="project" value="UniProtKB-KW"/>
</dbReference>
<evidence type="ECO:0000313" key="4">
    <source>
        <dbReference type="Proteomes" id="UP001217417"/>
    </source>
</evidence>
<keyword evidence="3" id="KW-0255">Endonuclease</keyword>
<keyword evidence="4" id="KW-1185">Reference proteome</keyword>
<organism evidence="3 4">
    <name type="scientific">Lipomyces tetrasporus</name>
    <dbReference type="NCBI Taxonomy" id="54092"/>
    <lineage>
        <taxon>Eukaryota</taxon>
        <taxon>Fungi</taxon>
        <taxon>Dikarya</taxon>
        <taxon>Ascomycota</taxon>
        <taxon>Saccharomycotina</taxon>
        <taxon>Lipomycetes</taxon>
        <taxon>Lipomycetales</taxon>
        <taxon>Lipomycetaceae</taxon>
        <taxon>Lipomyces</taxon>
    </lineage>
</organism>
<gene>
    <name evidence="3" type="ORF">POJ06DRAFT_255259</name>
</gene>
<dbReference type="InterPro" id="IPR003615">
    <property type="entry name" value="HNH_nuc"/>
</dbReference>
<evidence type="ECO:0000313" key="3">
    <source>
        <dbReference type="EMBL" id="KAJ8100043.1"/>
    </source>
</evidence>
<dbReference type="AlphaFoldDB" id="A0AAD7VS76"/>
<feature type="domain" description="DUF7881" evidence="2">
    <location>
        <begin position="9"/>
        <end position="80"/>
    </location>
</feature>
<name>A0AAD7VS76_9ASCO</name>
<dbReference type="GeneID" id="80883037"/>
<proteinExistence type="predicted"/>
<evidence type="ECO:0000259" key="1">
    <source>
        <dbReference type="Pfam" id="PF13391"/>
    </source>
</evidence>
<dbReference type="RefSeq" id="XP_056043493.1">
    <property type="nucleotide sequence ID" value="XM_056187871.1"/>
</dbReference>
<dbReference type="Pfam" id="PF25324">
    <property type="entry name" value="DUF7881"/>
    <property type="match status" value="1"/>
</dbReference>
<accession>A0AAD7VS76</accession>
<dbReference type="InterPro" id="IPR057203">
    <property type="entry name" value="DUF7881"/>
</dbReference>
<dbReference type="Pfam" id="PF13391">
    <property type="entry name" value="HNH_2"/>
    <property type="match status" value="1"/>
</dbReference>
<feature type="domain" description="HNH nuclease" evidence="1">
    <location>
        <begin position="119"/>
        <end position="196"/>
    </location>
</feature>